<dbReference type="PANTHER" id="PTHR43790">
    <property type="entry name" value="CARBOHYDRATE TRANSPORT ATP-BINDING PROTEIN MG119-RELATED"/>
    <property type="match status" value="1"/>
</dbReference>
<keyword evidence="2" id="KW-0677">Repeat</keyword>
<keyword evidence="3" id="KW-0547">Nucleotide-binding</keyword>
<evidence type="ECO:0000256" key="4">
    <source>
        <dbReference type="ARBA" id="ARBA00022840"/>
    </source>
</evidence>
<name>A0ABT2TYP6_9FIRM</name>
<dbReference type="InterPro" id="IPR003439">
    <property type="entry name" value="ABC_transporter-like_ATP-bd"/>
</dbReference>
<protein>
    <submittedName>
        <fullName evidence="6">Sugar ABC transporter ATP-binding protein</fullName>
    </submittedName>
</protein>
<dbReference type="Pfam" id="PF00005">
    <property type="entry name" value="ABC_tran"/>
    <property type="match status" value="2"/>
</dbReference>
<organism evidence="6 7">
    <name type="scientific">Blautia ammoniilytica</name>
    <dbReference type="NCBI Taxonomy" id="2981782"/>
    <lineage>
        <taxon>Bacteria</taxon>
        <taxon>Bacillati</taxon>
        <taxon>Bacillota</taxon>
        <taxon>Clostridia</taxon>
        <taxon>Lachnospirales</taxon>
        <taxon>Lachnospiraceae</taxon>
        <taxon>Blautia</taxon>
    </lineage>
</organism>
<gene>
    <name evidence="6" type="ORF">OCV61_15090</name>
</gene>
<dbReference type="InterPro" id="IPR003593">
    <property type="entry name" value="AAA+_ATPase"/>
</dbReference>
<dbReference type="InterPro" id="IPR050107">
    <property type="entry name" value="ABC_carbohydrate_import_ATPase"/>
</dbReference>
<dbReference type="RefSeq" id="WP_158422520.1">
    <property type="nucleotide sequence ID" value="NZ_JAOQJL010000037.1"/>
</dbReference>
<reference evidence="6 7" key="1">
    <citation type="journal article" date="2021" name="ISME Commun">
        <title>Automated analysis of genomic sequences facilitates high-throughput and comprehensive description of bacteria.</title>
        <authorList>
            <person name="Hitch T.C.A."/>
        </authorList>
    </citation>
    <scope>NUCLEOTIDE SEQUENCE [LARGE SCALE GENOMIC DNA]</scope>
    <source>
        <strain evidence="6 7">Sanger_23</strain>
    </source>
</reference>
<dbReference type="CDD" id="cd03215">
    <property type="entry name" value="ABC_Carb_Monos_II"/>
    <property type="match status" value="1"/>
</dbReference>
<keyword evidence="1" id="KW-0813">Transport</keyword>
<sequence length="512" mass="56603">MHADGYLLEMDHIKKSFPGVKALDDVQLKVKPGEIHALMGENGAGKSTLIKILTGVYKASAGVIKIEGKEVNINNVQQAQQAGISAVFQELNMIPYLSVAENIFLGTYPINSGKNIMWKKMEKEAQALLDDIGLDIEAGAQLGTLGTATQQMVSIARAVSRNCKILVLDEPTSSLDSNEVQQLFKIMRRLKNKNIGIIFISHRLNEVYEICENVTVLRDGKYIGSWRISEIGNEELVTSMVGRKVENEKTVRGKTTFDEDYLLEVKDLACFPKVKKVTFGVHKGEILGLTGLLGSGRSETAQLIFGCNLLQNGKIVYKGKEIQKQTPRKAISMGMAFCTENRREEGIIPDMSIRDNIVLSSLKRLSKKGVVRNKERDEVVKRYIDRLKIKTPSEEKRIRLLSGGNQQKVILARWLATEPDLIILDEPTRGIDVGAKQEIEKLVREFVKQGISIIYISSEISELVRNCDRVVVLSDGCATGELVGDEISEDNILAMIAAGSASKGGENVAEKN</sequence>
<dbReference type="SUPFAM" id="SSF52540">
    <property type="entry name" value="P-loop containing nucleoside triphosphate hydrolases"/>
    <property type="match status" value="2"/>
</dbReference>
<dbReference type="CDD" id="cd03216">
    <property type="entry name" value="ABC_Carb_Monos_I"/>
    <property type="match status" value="1"/>
</dbReference>
<dbReference type="Proteomes" id="UP001652409">
    <property type="component" value="Unassembled WGS sequence"/>
</dbReference>
<dbReference type="PANTHER" id="PTHR43790:SF9">
    <property type="entry name" value="GALACTOFURANOSE TRANSPORTER ATP-BINDING PROTEIN YTFR"/>
    <property type="match status" value="1"/>
</dbReference>
<accession>A0ABT2TYP6</accession>
<proteinExistence type="predicted"/>
<dbReference type="InterPro" id="IPR017871">
    <property type="entry name" value="ABC_transporter-like_CS"/>
</dbReference>
<dbReference type="EMBL" id="JAOQJL010000037">
    <property type="protein sequence ID" value="MCU6766712.1"/>
    <property type="molecule type" value="Genomic_DNA"/>
</dbReference>
<evidence type="ECO:0000256" key="2">
    <source>
        <dbReference type="ARBA" id="ARBA00022737"/>
    </source>
</evidence>
<keyword evidence="7" id="KW-1185">Reference proteome</keyword>
<feature type="domain" description="ABC transporter" evidence="5">
    <location>
        <begin position="251"/>
        <end position="500"/>
    </location>
</feature>
<dbReference type="GO" id="GO:0005524">
    <property type="term" value="F:ATP binding"/>
    <property type="evidence" value="ECO:0007669"/>
    <property type="project" value="UniProtKB-KW"/>
</dbReference>
<feature type="domain" description="ABC transporter" evidence="5">
    <location>
        <begin position="8"/>
        <end position="244"/>
    </location>
</feature>
<evidence type="ECO:0000256" key="1">
    <source>
        <dbReference type="ARBA" id="ARBA00022448"/>
    </source>
</evidence>
<evidence type="ECO:0000313" key="7">
    <source>
        <dbReference type="Proteomes" id="UP001652409"/>
    </source>
</evidence>
<evidence type="ECO:0000313" key="6">
    <source>
        <dbReference type="EMBL" id="MCU6766712.1"/>
    </source>
</evidence>
<evidence type="ECO:0000259" key="5">
    <source>
        <dbReference type="PROSITE" id="PS50893"/>
    </source>
</evidence>
<evidence type="ECO:0000256" key="3">
    <source>
        <dbReference type="ARBA" id="ARBA00022741"/>
    </source>
</evidence>
<keyword evidence="4 6" id="KW-0067">ATP-binding</keyword>
<dbReference type="PROSITE" id="PS00211">
    <property type="entry name" value="ABC_TRANSPORTER_1"/>
    <property type="match status" value="1"/>
</dbReference>
<dbReference type="PROSITE" id="PS50893">
    <property type="entry name" value="ABC_TRANSPORTER_2"/>
    <property type="match status" value="2"/>
</dbReference>
<dbReference type="Gene3D" id="3.40.50.300">
    <property type="entry name" value="P-loop containing nucleotide triphosphate hydrolases"/>
    <property type="match status" value="2"/>
</dbReference>
<dbReference type="InterPro" id="IPR027417">
    <property type="entry name" value="P-loop_NTPase"/>
</dbReference>
<dbReference type="SMART" id="SM00382">
    <property type="entry name" value="AAA"/>
    <property type="match status" value="2"/>
</dbReference>
<comment type="caution">
    <text evidence="6">The sequence shown here is derived from an EMBL/GenBank/DDBJ whole genome shotgun (WGS) entry which is preliminary data.</text>
</comment>